<dbReference type="Pfam" id="PF00005">
    <property type="entry name" value="ABC_tran"/>
    <property type="match status" value="1"/>
</dbReference>
<dbReference type="Pfam" id="PF08402">
    <property type="entry name" value="TOBE_2"/>
    <property type="match status" value="1"/>
</dbReference>
<sequence length="341" mass="36680">MLELTDLTKRYDGFAFGPLDLTVEDDVLAVLGPSGSGKTTLLSLIAGIVEPDDGTLALRGRSLVGTPLESRRTGLVFQDGALFPHMTARENVRYAAADSERVDELAERLEISGILHRKPGQLSGGERQRVALARTLAANPDVLLLDEPLSSLDAPIRRRLRSELHTLFDSLSIPVVYVTHDQRTATALGDRMAIFRDGRIEQIGDAECVLCEPANEFVARFTGTENVFDAVGDGRSLRVGDRTLNVDESVPEGASVTACIHPSRIGLVSPDDQAGDEATTLPGTVDHWLNEGGEYRIVVDVEGVPAPIVAAVQPPVFEALRAADGTAVRVVIPRSSVHLIR</sequence>
<evidence type="ECO:0000256" key="6">
    <source>
        <dbReference type="ARBA" id="ARBA00038307"/>
    </source>
</evidence>
<comment type="subunit">
    <text evidence="7">The complex is composed of two ATP-binding proteins (WtpC), two transmembrane proteins (WtpB) and a solute-binding protein (WtpA).</text>
</comment>
<dbReference type="PROSITE" id="PS50893">
    <property type="entry name" value="ABC_TRANSPORTER_2"/>
    <property type="match status" value="1"/>
</dbReference>
<comment type="catalytic activity">
    <reaction evidence="10">
        <text>tungstate(in) + ATP + H2O = tungstate(out) + ADP + phosphate + H(+)</text>
        <dbReference type="Rhea" id="RHEA:35027"/>
        <dbReference type="ChEBI" id="CHEBI:15377"/>
        <dbReference type="ChEBI" id="CHEBI:15378"/>
        <dbReference type="ChEBI" id="CHEBI:30616"/>
        <dbReference type="ChEBI" id="CHEBI:43474"/>
        <dbReference type="ChEBI" id="CHEBI:46502"/>
        <dbReference type="ChEBI" id="CHEBI:456216"/>
        <dbReference type="EC" id="7.3.2.6"/>
    </reaction>
</comment>
<dbReference type="Proteomes" id="UP001570511">
    <property type="component" value="Unassembled WGS sequence"/>
</dbReference>
<dbReference type="SUPFAM" id="SSF50331">
    <property type="entry name" value="MOP-like"/>
    <property type="match status" value="1"/>
</dbReference>
<evidence type="ECO:0000256" key="9">
    <source>
        <dbReference type="ARBA" id="ARBA00041133"/>
    </source>
</evidence>
<evidence type="ECO:0000256" key="7">
    <source>
        <dbReference type="ARBA" id="ARBA00038781"/>
    </source>
</evidence>
<keyword evidence="2" id="KW-0813">Transport</keyword>
<dbReference type="InterPro" id="IPR017871">
    <property type="entry name" value="ABC_transporter-like_CS"/>
</dbReference>
<evidence type="ECO:0000256" key="4">
    <source>
        <dbReference type="ARBA" id="ARBA00022741"/>
    </source>
</evidence>
<dbReference type="SUPFAM" id="SSF52540">
    <property type="entry name" value="P-loop containing nucleoside triphosphate hydrolases"/>
    <property type="match status" value="1"/>
</dbReference>
<evidence type="ECO:0000256" key="10">
    <source>
        <dbReference type="ARBA" id="ARBA00047936"/>
    </source>
</evidence>
<dbReference type="PANTHER" id="PTHR42781">
    <property type="entry name" value="SPERMIDINE/PUTRESCINE IMPORT ATP-BINDING PROTEIN POTA"/>
    <property type="match status" value="1"/>
</dbReference>
<comment type="caution">
    <text evidence="12">The sequence shown here is derived from an EMBL/GenBank/DDBJ whole genome shotgun (WGS) entry which is preliminary data.</text>
</comment>
<comment type="subcellular location">
    <subcellularLocation>
        <location evidence="1">Cell membrane</location>
        <topology evidence="1">Peripheral membrane protein</topology>
    </subcellularLocation>
</comment>
<dbReference type="EC" id="7.3.2.6" evidence="8"/>
<evidence type="ECO:0000313" key="13">
    <source>
        <dbReference type="Proteomes" id="UP001570511"/>
    </source>
</evidence>
<evidence type="ECO:0000256" key="8">
    <source>
        <dbReference type="ARBA" id="ARBA00039025"/>
    </source>
</evidence>
<dbReference type="GO" id="GO:0005886">
    <property type="term" value="C:plasma membrane"/>
    <property type="evidence" value="ECO:0007669"/>
    <property type="project" value="UniProtKB-SubCell"/>
</dbReference>
<evidence type="ECO:0000256" key="3">
    <source>
        <dbReference type="ARBA" id="ARBA00022505"/>
    </source>
</evidence>
<name>A0ABD5MBP8_9EURY</name>
<dbReference type="InterPro" id="IPR003439">
    <property type="entry name" value="ABC_transporter-like_ATP-bd"/>
</dbReference>
<dbReference type="PANTHER" id="PTHR42781:SF4">
    <property type="entry name" value="SPERMIDINE_PUTRESCINE IMPORT ATP-BINDING PROTEIN POTA"/>
    <property type="match status" value="1"/>
</dbReference>
<reference evidence="12 13" key="1">
    <citation type="submission" date="2024-08" db="EMBL/GenBank/DDBJ databases">
        <title>Halobellus sp. MBLA0158 whole genome sequence.</title>
        <authorList>
            <person name="Hwang C.Y."/>
            <person name="Cho E.-S."/>
            <person name="Seo M.-J."/>
        </authorList>
    </citation>
    <scope>NUCLEOTIDE SEQUENCE [LARGE SCALE GENOMIC DNA]</scope>
    <source>
        <strain evidence="12 13">MBLA0158</strain>
    </source>
</reference>
<evidence type="ECO:0000313" key="12">
    <source>
        <dbReference type="EMBL" id="MFA1611332.1"/>
    </source>
</evidence>
<organism evidence="12 13">
    <name type="scientific">Halobellus rubicundus</name>
    <dbReference type="NCBI Taxonomy" id="2996466"/>
    <lineage>
        <taxon>Archaea</taxon>
        <taxon>Methanobacteriati</taxon>
        <taxon>Methanobacteriota</taxon>
        <taxon>Stenosarchaea group</taxon>
        <taxon>Halobacteria</taxon>
        <taxon>Halobacteriales</taxon>
        <taxon>Haloferacaceae</taxon>
        <taxon>Halobellus</taxon>
    </lineage>
</organism>
<proteinExistence type="inferred from homology"/>
<evidence type="ECO:0000256" key="2">
    <source>
        <dbReference type="ARBA" id="ARBA00022448"/>
    </source>
</evidence>
<dbReference type="GO" id="GO:1901238">
    <property type="term" value="F:ABC-type tungstate transporter activity"/>
    <property type="evidence" value="ECO:0007669"/>
    <property type="project" value="UniProtKB-EC"/>
</dbReference>
<dbReference type="SMART" id="SM00382">
    <property type="entry name" value="AAA"/>
    <property type="match status" value="1"/>
</dbReference>
<dbReference type="RefSeq" id="WP_372389560.1">
    <property type="nucleotide sequence ID" value="NZ_JBGNYA010000001.1"/>
</dbReference>
<dbReference type="InterPro" id="IPR003593">
    <property type="entry name" value="AAA+_ATPase"/>
</dbReference>
<keyword evidence="5 12" id="KW-0067">ATP-binding</keyword>
<dbReference type="GO" id="GO:0005524">
    <property type="term" value="F:ATP binding"/>
    <property type="evidence" value="ECO:0007669"/>
    <property type="project" value="UniProtKB-KW"/>
</dbReference>
<dbReference type="EMBL" id="JBGNYA010000001">
    <property type="protein sequence ID" value="MFA1611332.1"/>
    <property type="molecule type" value="Genomic_DNA"/>
</dbReference>
<keyword evidence="4" id="KW-0547">Nucleotide-binding</keyword>
<gene>
    <name evidence="12" type="ORF">OS889_10005</name>
</gene>
<dbReference type="AlphaFoldDB" id="A0ABD5MBP8"/>
<evidence type="ECO:0000259" key="11">
    <source>
        <dbReference type="PROSITE" id="PS50893"/>
    </source>
</evidence>
<dbReference type="PROSITE" id="PS00211">
    <property type="entry name" value="ABC_TRANSPORTER_1"/>
    <property type="match status" value="1"/>
</dbReference>
<feature type="domain" description="ABC transporter" evidence="11">
    <location>
        <begin position="2"/>
        <end position="222"/>
    </location>
</feature>
<evidence type="ECO:0000256" key="5">
    <source>
        <dbReference type="ARBA" id="ARBA00022840"/>
    </source>
</evidence>
<evidence type="ECO:0000256" key="1">
    <source>
        <dbReference type="ARBA" id="ARBA00004202"/>
    </source>
</evidence>
<dbReference type="Gene3D" id="3.40.50.300">
    <property type="entry name" value="P-loop containing nucleotide triphosphate hydrolases"/>
    <property type="match status" value="1"/>
</dbReference>
<dbReference type="InterPro" id="IPR008995">
    <property type="entry name" value="Mo/tungstate-bd_C_term_dom"/>
</dbReference>
<dbReference type="InterPro" id="IPR013611">
    <property type="entry name" value="Transp-assoc_OB_typ2"/>
</dbReference>
<keyword evidence="13" id="KW-1185">Reference proteome</keyword>
<dbReference type="InterPro" id="IPR050093">
    <property type="entry name" value="ABC_SmlMolc_Importer"/>
</dbReference>
<accession>A0ABD5MBP8</accession>
<protein>
    <recommendedName>
        <fullName evidence="9">Molybdate/tungstate import ATP-binding protein WtpC</fullName>
        <ecNumber evidence="8">7.3.2.6</ecNumber>
    </recommendedName>
</protein>
<keyword evidence="3" id="KW-0500">Molybdenum</keyword>
<comment type="similarity">
    <text evidence="6">Belongs to the ABC transporter superfamily. Sulfate/tungstate importer (TC 3.A.1.6) family.</text>
</comment>
<dbReference type="InterPro" id="IPR027417">
    <property type="entry name" value="P-loop_NTPase"/>
</dbReference>